<protein>
    <submittedName>
        <fullName evidence="3">Uncharacterized protein</fullName>
    </submittedName>
</protein>
<evidence type="ECO:0000313" key="4">
    <source>
        <dbReference type="Proteomes" id="UP000320042"/>
    </source>
</evidence>
<feature type="chain" id="PRO_5022129078" evidence="2">
    <location>
        <begin position="28"/>
        <end position="75"/>
    </location>
</feature>
<proteinExistence type="predicted"/>
<comment type="caution">
    <text evidence="3">The sequence shown here is derived from an EMBL/GenBank/DDBJ whole genome shotgun (WGS) entry which is preliminary data.</text>
</comment>
<dbReference type="Proteomes" id="UP000320042">
    <property type="component" value="Unassembled WGS sequence"/>
</dbReference>
<gene>
    <name evidence="3" type="ORF">FPZ43_04035</name>
</gene>
<feature type="signal peptide" evidence="2">
    <location>
        <begin position="1"/>
        <end position="27"/>
    </location>
</feature>
<feature type="compositionally biased region" description="Polar residues" evidence="1">
    <location>
        <begin position="22"/>
        <end position="56"/>
    </location>
</feature>
<dbReference type="AlphaFoldDB" id="A0A563UK48"/>
<dbReference type="EMBL" id="VOEJ01000001">
    <property type="protein sequence ID" value="TWR31648.1"/>
    <property type="molecule type" value="Genomic_DNA"/>
</dbReference>
<sequence length="75" mass="7299">MKTTIKTSLLALAIAIGLASCSGGNSSRPPDTTKTDNASVADSAGTMSGKNGSTAPIDTGIDHSGSGGTDTAKKM</sequence>
<dbReference type="PROSITE" id="PS51257">
    <property type="entry name" value="PROKAR_LIPOPROTEIN"/>
    <property type="match status" value="1"/>
</dbReference>
<evidence type="ECO:0000256" key="1">
    <source>
        <dbReference type="SAM" id="MobiDB-lite"/>
    </source>
</evidence>
<keyword evidence="4" id="KW-1185">Reference proteome</keyword>
<evidence type="ECO:0000313" key="3">
    <source>
        <dbReference type="EMBL" id="TWR31648.1"/>
    </source>
</evidence>
<accession>A0A563UK48</accession>
<organism evidence="3 4">
    <name type="scientific">Mucilaginibacter pallidiroseus</name>
    <dbReference type="NCBI Taxonomy" id="2599295"/>
    <lineage>
        <taxon>Bacteria</taxon>
        <taxon>Pseudomonadati</taxon>
        <taxon>Bacteroidota</taxon>
        <taxon>Sphingobacteriia</taxon>
        <taxon>Sphingobacteriales</taxon>
        <taxon>Sphingobacteriaceae</taxon>
        <taxon>Mucilaginibacter</taxon>
    </lineage>
</organism>
<reference evidence="3 4" key="1">
    <citation type="submission" date="2019-07" db="EMBL/GenBank/DDBJ databases">
        <authorList>
            <person name="Kim J."/>
        </authorList>
    </citation>
    <scope>NUCLEOTIDE SEQUENCE [LARGE SCALE GENOMIC DNA]</scope>
    <source>
        <strain evidence="4">dk17</strain>
    </source>
</reference>
<name>A0A563UK48_9SPHI</name>
<dbReference type="RefSeq" id="WP_146380546.1">
    <property type="nucleotide sequence ID" value="NZ_VOEJ01000001.1"/>
</dbReference>
<keyword evidence="2" id="KW-0732">Signal</keyword>
<feature type="region of interest" description="Disordered" evidence="1">
    <location>
        <begin position="21"/>
        <end position="75"/>
    </location>
</feature>
<evidence type="ECO:0000256" key="2">
    <source>
        <dbReference type="SAM" id="SignalP"/>
    </source>
</evidence>